<dbReference type="InterPro" id="IPR015813">
    <property type="entry name" value="Pyrv/PenolPyrv_kinase-like_dom"/>
</dbReference>
<dbReference type="Gene3D" id="3.60.130.10">
    <property type="entry name" value="Clavaminate synthase-like"/>
    <property type="match status" value="1"/>
</dbReference>
<feature type="domain" description="TauD/TfdA-like" evidence="7">
    <location>
        <begin position="12"/>
        <end position="296"/>
    </location>
</feature>
<protein>
    <submittedName>
        <fullName evidence="9">Alpha-ketoglutarate-dependent -dichlorophenoxyacetate</fullName>
    </submittedName>
</protein>
<organism evidence="9 10">
    <name type="scientific">Colletotrichum chrysophilum</name>
    <dbReference type="NCBI Taxonomy" id="1836956"/>
    <lineage>
        <taxon>Eukaryota</taxon>
        <taxon>Fungi</taxon>
        <taxon>Dikarya</taxon>
        <taxon>Ascomycota</taxon>
        <taxon>Pezizomycotina</taxon>
        <taxon>Sordariomycetes</taxon>
        <taxon>Hypocreomycetidae</taxon>
        <taxon>Glomerellales</taxon>
        <taxon>Glomerellaceae</taxon>
        <taxon>Colletotrichum</taxon>
        <taxon>Colletotrichum gloeosporioides species complex</taxon>
    </lineage>
</organism>
<name>A0AAD9A8C4_9PEZI</name>
<dbReference type="InterPro" id="IPR005000">
    <property type="entry name" value="Aldolase/citrate-lyase_domain"/>
</dbReference>
<dbReference type="PANTHER" id="PTHR43779">
    <property type="entry name" value="DIOXYGENASE RV0097-RELATED"/>
    <property type="match status" value="1"/>
</dbReference>
<dbReference type="Gene3D" id="3.20.20.60">
    <property type="entry name" value="Phosphoenolpyruvate-binding domains"/>
    <property type="match status" value="1"/>
</dbReference>
<evidence type="ECO:0000259" key="8">
    <source>
        <dbReference type="Pfam" id="PF03328"/>
    </source>
</evidence>
<dbReference type="Proteomes" id="UP001243330">
    <property type="component" value="Unassembled WGS sequence"/>
</dbReference>
<comment type="caution">
    <text evidence="9">The sequence shown here is derived from an EMBL/GenBank/DDBJ whole genome shotgun (WGS) entry which is preliminary data.</text>
</comment>
<dbReference type="Pfam" id="PF03328">
    <property type="entry name" value="HpcH_HpaI"/>
    <property type="match status" value="1"/>
</dbReference>
<comment type="similarity">
    <text evidence="1">Belongs to the TfdA dioxygenase family.</text>
</comment>
<evidence type="ECO:0000256" key="3">
    <source>
        <dbReference type="ARBA" id="ARBA00022964"/>
    </source>
</evidence>
<sequence length="594" mass="64732">MPSATSQPALSFTPLHPTFGASVEGMKWEAPVSQHSIAEILDGVHKYGVLVFRKANLDNEQHIEFSRQFGELDDVKAHIRAGRAMRFPHQPEIFDVSNLDEKGNVLTDVEPARLGANKGNLLWHADMAYNPQRCSYSLLRAVELPPKGTGGETQYLDSRTAYEDMPEQLRAKIDDLITNNSLMHNRKLAAPDIFKDVEPLDMPMSRHRLVQLHENSGRKNLYVTTYAHHFDGVTMEESKPLLDDLLAWVSQPKFMLTVTWENDGDLVMWDNRAVLHRATATGSYGGKHRRDMRRTTVKDGGNSGWGENDPKSPSKAAQGNITGLEDFIHALVRKAGPALGVALTIPSGTVAQLVSQVGYDFVFIDMEHSPLGPEQMTAMVHGVVASSRGSCFPLVRVPSQGVEWIKWALNSGAAGIIVPMVNNAAEMRAIAQHALYPPRGRRSFGPSSAPWGLPNGPGGGVGEYVQRASEGKIAILPIIESAEGVENIEDIISIDGVSGVFIGPVDLRLSLGLSGADGEEPVYKAVLQKIIGATKKRSIVVGSLALDEKVARKRAMEGFNFLVVSTDAMSMVSRLKSDLNRTSMVTAPHTVASL</sequence>
<evidence type="ECO:0000256" key="4">
    <source>
        <dbReference type="ARBA" id="ARBA00023002"/>
    </source>
</evidence>
<keyword evidence="3" id="KW-0223">Dioxygenase</keyword>
<dbReference type="InterPro" id="IPR040442">
    <property type="entry name" value="Pyrv_kinase-like_dom_sf"/>
</dbReference>
<dbReference type="InterPro" id="IPR003819">
    <property type="entry name" value="TauD/TfdA-like"/>
</dbReference>
<keyword evidence="10" id="KW-1185">Reference proteome</keyword>
<dbReference type="SUPFAM" id="SSF51197">
    <property type="entry name" value="Clavaminate synthase-like"/>
    <property type="match status" value="1"/>
</dbReference>
<gene>
    <name evidence="9" type="ORF">CCHR01_14066</name>
</gene>
<evidence type="ECO:0000259" key="7">
    <source>
        <dbReference type="Pfam" id="PF02668"/>
    </source>
</evidence>
<accession>A0AAD9A8C4</accession>
<dbReference type="InterPro" id="IPR051178">
    <property type="entry name" value="TfdA_dioxygenase"/>
</dbReference>
<dbReference type="Pfam" id="PF02668">
    <property type="entry name" value="TauD"/>
    <property type="match status" value="1"/>
</dbReference>
<keyword evidence="5" id="KW-0408">Iron</keyword>
<evidence type="ECO:0000313" key="10">
    <source>
        <dbReference type="Proteomes" id="UP001243330"/>
    </source>
</evidence>
<keyword evidence="2" id="KW-0479">Metal-binding</keyword>
<evidence type="ECO:0000256" key="5">
    <source>
        <dbReference type="ARBA" id="ARBA00023004"/>
    </source>
</evidence>
<evidence type="ECO:0000313" key="9">
    <source>
        <dbReference type="EMBL" id="KAK1843308.1"/>
    </source>
</evidence>
<dbReference type="EMBL" id="JAQOWY010000365">
    <property type="protein sequence ID" value="KAK1843308.1"/>
    <property type="molecule type" value="Genomic_DNA"/>
</dbReference>
<keyword evidence="4" id="KW-0560">Oxidoreductase</keyword>
<feature type="region of interest" description="Disordered" evidence="6">
    <location>
        <begin position="282"/>
        <end position="317"/>
    </location>
</feature>
<feature type="domain" description="HpcH/HpaI aldolase/citrate lyase" evidence="8">
    <location>
        <begin position="350"/>
        <end position="572"/>
    </location>
</feature>
<reference evidence="9" key="1">
    <citation type="submission" date="2023-01" db="EMBL/GenBank/DDBJ databases">
        <title>Colletotrichum chrysophilum M932 genome sequence.</title>
        <authorList>
            <person name="Baroncelli R."/>
        </authorList>
    </citation>
    <scope>NUCLEOTIDE SEQUENCE</scope>
    <source>
        <strain evidence="9">M932</strain>
    </source>
</reference>
<evidence type="ECO:0000256" key="6">
    <source>
        <dbReference type="SAM" id="MobiDB-lite"/>
    </source>
</evidence>
<proteinExistence type="inferred from homology"/>
<dbReference type="SUPFAM" id="SSF51621">
    <property type="entry name" value="Phosphoenolpyruvate/pyruvate domain"/>
    <property type="match status" value="1"/>
</dbReference>
<dbReference type="GO" id="GO:0051213">
    <property type="term" value="F:dioxygenase activity"/>
    <property type="evidence" value="ECO:0007669"/>
    <property type="project" value="UniProtKB-KW"/>
</dbReference>
<evidence type="ECO:0000256" key="1">
    <source>
        <dbReference type="ARBA" id="ARBA00005896"/>
    </source>
</evidence>
<dbReference type="AlphaFoldDB" id="A0AAD9A8C4"/>
<evidence type="ECO:0000256" key="2">
    <source>
        <dbReference type="ARBA" id="ARBA00022723"/>
    </source>
</evidence>
<dbReference type="PANTHER" id="PTHR43779:SF3">
    <property type="entry name" value="(3R)-3-[(CARBOXYMETHYL)AMINO]FATTY ACID OXYGENASE_DECARBOXYLASE"/>
    <property type="match status" value="1"/>
</dbReference>
<dbReference type="GO" id="GO:0046872">
    <property type="term" value="F:metal ion binding"/>
    <property type="evidence" value="ECO:0007669"/>
    <property type="project" value="UniProtKB-KW"/>
</dbReference>
<dbReference type="InterPro" id="IPR042098">
    <property type="entry name" value="TauD-like_sf"/>
</dbReference>